<dbReference type="GO" id="GO:0003723">
    <property type="term" value="F:RNA binding"/>
    <property type="evidence" value="ECO:0007669"/>
    <property type="project" value="UniProtKB-UniRule"/>
</dbReference>
<dbReference type="GO" id="GO:0016787">
    <property type="term" value="F:hydrolase activity"/>
    <property type="evidence" value="ECO:0007669"/>
    <property type="project" value="UniProtKB-KW"/>
</dbReference>
<protein>
    <recommendedName>
        <fullName evidence="6">ATP-dependent RNA helicase</fullName>
        <ecNumber evidence="6">3.6.4.13</ecNumber>
    </recommendedName>
</protein>
<comment type="catalytic activity">
    <reaction evidence="6">
        <text>ATP + H2O = ADP + phosphate + H(+)</text>
        <dbReference type="Rhea" id="RHEA:13065"/>
        <dbReference type="ChEBI" id="CHEBI:15377"/>
        <dbReference type="ChEBI" id="CHEBI:15378"/>
        <dbReference type="ChEBI" id="CHEBI:30616"/>
        <dbReference type="ChEBI" id="CHEBI:43474"/>
        <dbReference type="ChEBI" id="CHEBI:456216"/>
        <dbReference type="EC" id="3.6.4.13"/>
    </reaction>
</comment>
<dbReference type="STRING" id="69004.A0A182Q8N8"/>
<dbReference type="EnsemblMetazoa" id="AFAF005263-RA">
    <property type="protein sequence ID" value="AFAF005263-PA"/>
    <property type="gene ID" value="AFAF005263"/>
</dbReference>
<reference evidence="11" key="1">
    <citation type="submission" date="2014-01" db="EMBL/GenBank/DDBJ databases">
        <title>The Genome Sequence of Anopheles farauti FAR1 (V2).</title>
        <authorList>
            <consortium name="The Broad Institute Genomics Platform"/>
            <person name="Neafsey D.E."/>
            <person name="Besansky N."/>
            <person name="Howell P."/>
            <person name="Walton C."/>
            <person name="Young S.K."/>
            <person name="Zeng Q."/>
            <person name="Gargeya S."/>
            <person name="Fitzgerald M."/>
            <person name="Haas B."/>
            <person name="Abouelleil A."/>
            <person name="Allen A.W."/>
            <person name="Alvarado L."/>
            <person name="Arachchi H.M."/>
            <person name="Berlin A.M."/>
            <person name="Chapman S.B."/>
            <person name="Gainer-Dewar J."/>
            <person name="Goldberg J."/>
            <person name="Griggs A."/>
            <person name="Gujja S."/>
            <person name="Hansen M."/>
            <person name="Howarth C."/>
            <person name="Imamovic A."/>
            <person name="Ireland A."/>
            <person name="Larimer J."/>
            <person name="McCowan C."/>
            <person name="Murphy C."/>
            <person name="Pearson M."/>
            <person name="Poon T.W."/>
            <person name="Priest M."/>
            <person name="Roberts A."/>
            <person name="Saif S."/>
            <person name="Shea T."/>
            <person name="Sisk P."/>
            <person name="Sykes S."/>
            <person name="Wortman J."/>
            <person name="Nusbaum C."/>
            <person name="Birren B."/>
        </authorList>
    </citation>
    <scope>NUCLEOTIDE SEQUENCE [LARGE SCALE GENOMIC DNA]</scope>
    <source>
        <strain evidence="11">FAR1</strain>
    </source>
</reference>
<feature type="region of interest" description="Disordered" evidence="7">
    <location>
        <begin position="41"/>
        <end position="118"/>
    </location>
</feature>
<feature type="domain" description="Helicase ATP-binding" evidence="8">
    <location>
        <begin position="216"/>
        <end position="420"/>
    </location>
</feature>
<dbReference type="InterPro" id="IPR001650">
    <property type="entry name" value="Helicase_C-like"/>
</dbReference>
<dbReference type="Proteomes" id="UP000075886">
    <property type="component" value="Unassembled WGS sequence"/>
</dbReference>
<dbReference type="PANTHER" id="PTHR24031">
    <property type="entry name" value="RNA HELICASE"/>
    <property type="match status" value="1"/>
</dbReference>
<evidence type="ECO:0000256" key="4">
    <source>
        <dbReference type="ARBA" id="ARBA00022840"/>
    </source>
</evidence>
<dbReference type="EC" id="3.6.4.13" evidence="6"/>
<evidence type="ECO:0000313" key="10">
    <source>
        <dbReference type="EnsemblMetazoa" id="AFAF005263-PA"/>
    </source>
</evidence>
<dbReference type="PROSITE" id="PS51194">
    <property type="entry name" value="HELICASE_CTER"/>
    <property type="match status" value="1"/>
</dbReference>
<evidence type="ECO:0000256" key="5">
    <source>
        <dbReference type="ARBA" id="ARBA00022884"/>
    </source>
</evidence>
<keyword evidence="11" id="KW-1185">Reference proteome</keyword>
<keyword evidence="3 6" id="KW-0347">Helicase</keyword>
<dbReference type="GO" id="GO:0005524">
    <property type="term" value="F:ATP binding"/>
    <property type="evidence" value="ECO:0007669"/>
    <property type="project" value="UniProtKB-UniRule"/>
</dbReference>
<dbReference type="Gene3D" id="3.40.50.300">
    <property type="entry name" value="P-loop containing nucleotide triphosphate hydrolases"/>
    <property type="match status" value="2"/>
</dbReference>
<accession>A0A182Q8N8</accession>
<dbReference type="InterPro" id="IPR000629">
    <property type="entry name" value="RNA-helicase_DEAD-box_CS"/>
</dbReference>
<keyword evidence="1 6" id="KW-0547">Nucleotide-binding</keyword>
<dbReference type="SMART" id="SM00490">
    <property type="entry name" value="HELICc"/>
    <property type="match status" value="1"/>
</dbReference>
<evidence type="ECO:0000259" key="8">
    <source>
        <dbReference type="PROSITE" id="PS51192"/>
    </source>
</evidence>
<reference evidence="10" key="2">
    <citation type="submission" date="2020-05" db="UniProtKB">
        <authorList>
            <consortium name="EnsemblMetazoa"/>
        </authorList>
    </citation>
    <scope>IDENTIFICATION</scope>
    <source>
        <strain evidence="10">FAR1</strain>
    </source>
</reference>
<evidence type="ECO:0000256" key="3">
    <source>
        <dbReference type="ARBA" id="ARBA00022806"/>
    </source>
</evidence>
<feature type="compositionally biased region" description="Basic and acidic residues" evidence="7">
    <location>
        <begin position="729"/>
        <end position="738"/>
    </location>
</feature>
<keyword evidence="4 6" id="KW-0067">ATP-binding</keyword>
<dbReference type="AlphaFoldDB" id="A0A182Q8N8"/>
<evidence type="ECO:0000259" key="9">
    <source>
        <dbReference type="PROSITE" id="PS51194"/>
    </source>
</evidence>
<name>A0A182Q8N8_9DIPT</name>
<keyword evidence="2 6" id="KW-0378">Hydrolase</keyword>
<proteinExistence type="inferred from homology"/>
<evidence type="ECO:0000256" key="1">
    <source>
        <dbReference type="ARBA" id="ARBA00022741"/>
    </source>
</evidence>
<comment type="domain">
    <text evidence="6">The Q motif is unique to and characteristic of the DEAD box family of RNA helicases and controls ATP binding and hydrolysis.</text>
</comment>
<keyword evidence="5 6" id="KW-0694">RNA-binding</keyword>
<feature type="compositionally biased region" description="Polar residues" evidence="7">
    <location>
        <begin position="49"/>
        <end position="60"/>
    </location>
</feature>
<organism evidence="10 11">
    <name type="scientific">Anopheles farauti</name>
    <dbReference type="NCBI Taxonomy" id="69004"/>
    <lineage>
        <taxon>Eukaryota</taxon>
        <taxon>Metazoa</taxon>
        <taxon>Ecdysozoa</taxon>
        <taxon>Arthropoda</taxon>
        <taxon>Hexapoda</taxon>
        <taxon>Insecta</taxon>
        <taxon>Pterygota</taxon>
        <taxon>Neoptera</taxon>
        <taxon>Endopterygota</taxon>
        <taxon>Diptera</taxon>
        <taxon>Nematocera</taxon>
        <taxon>Culicoidea</taxon>
        <taxon>Culicidae</taxon>
        <taxon>Anophelinae</taxon>
        <taxon>Anopheles</taxon>
    </lineage>
</organism>
<feature type="domain" description="Helicase C-terminal" evidence="9">
    <location>
        <begin position="455"/>
        <end position="619"/>
    </location>
</feature>
<evidence type="ECO:0000256" key="7">
    <source>
        <dbReference type="SAM" id="MobiDB-lite"/>
    </source>
</evidence>
<evidence type="ECO:0000256" key="6">
    <source>
        <dbReference type="RuleBase" id="RU365068"/>
    </source>
</evidence>
<comment type="similarity">
    <text evidence="6">Belongs to the DEAD box helicase family.</text>
</comment>
<comment type="function">
    <text evidence="6">RNA helicase.</text>
</comment>
<sequence>MQRSKEIMELFTVNRYDETKLNEEDEKAQEALILQKLLKRKEKKARLRASQTAAESTECSRNVAKDEEITPPAVPSTEEACNGDASDKAQEPDLPEESEAPVEKHEEPETNDVQNGNQYETKTATATTLRSEKQLGDFTVLGGDKLHRLKQADEVLPPWLSHPSIIQRDLSDKGPSIKKLPYLHDTLKTSLKTMGFKRLFPVQEAVIPWILEAHSKPAPFWPRDVCISSPTGSGKTLAFAVPVVQLLLKCAAPAVRALVILPVQELAEQVYQVFRSLCTGTNIRAVVLSRGLQLEAEQNKLVKYCNGEYVPKVDIVVTTAGRLIEHLHSTKGFTLRHLRFLIVDEADKVMNQIQNDWLYHLNKHVKQESDEYLLGRTADLLSQTELFDRARQPHKLLFSATFKRDAEKLKTLKLFHPKLFTAVNDPLERTVMAQHTGPQEPRRGKFAGQYTTPLELRELVCLTEQRTKPLTLYALIRENEYRRFLVFTNSINASHRLSFVLQRLFGTELIIEEWSSSLSPAARRGVLSRFSMGKVNGIICTDALARGIDIESIDVVISYDLPANVDTYIHRIGRTARAGSHGTAITLLLDDEKRKFNTILREANKGELESIGIKSTTEEEYAAKYTNALNDLREALQLETEVIKKIRNGNTIGNITRVNLLTKLKDQVDITYSTEIIKTLKHLPKSWTNEAIESKAMEQQQAAKKRKAQQDDNAPEGEEVQAKALSLAEAKKPSDEKLTNGTSDSAGGKKRKRNGTSEPDGEGVTALPANTAKSNIEAVGTSNKQKKRKPSHPMGDELDMNFAGLRDKNEIIRKYVDNLNRLRQLAARRGQISDGEFNNYLIRHYFHNNNIINYIFDKHTSRTLLKTVIERKKKIINFIFLLLTLFVVFSYKHEVSTVVLRNIQSFIYPGMRFWRKATVPIIATYPGLTEYYDESCLLTNPYFQVENLNCDPCADVANVLDFTAIHEPRSSLVASAAVNYPYIFKTQKELVDIGSLQALVEQHRSVFTKDAYRVHSTDDNVRNLDDLFRVFANVSGPHGVAAPESHSVWRCNRMEPARLLRRLFPRPSRLPATGVSLERYLLIDTPQAPLYSIPDAECANMFVIQGSGSRTFLLRPTQECRHRCRTLSVRLPPYYGLIYNWWYWRPVSLPEFSAKTPSISYVGSYC</sequence>
<dbReference type="InterPro" id="IPR014001">
    <property type="entry name" value="Helicase_ATP-bd"/>
</dbReference>
<dbReference type="PROSITE" id="PS51192">
    <property type="entry name" value="HELICASE_ATP_BIND_1"/>
    <property type="match status" value="1"/>
</dbReference>
<dbReference type="InterPro" id="IPR011545">
    <property type="entry name" value="DEAD/DEAH_box_helicase_dom"/>
</dbReference>
<dbReference type="SUPFAM" id="SSF52540">
    <property type="entry name" value="P-loop containing nucleoside triphosphate hydrolases"/>
    <property type="match status" value="1"/>
</dbReference>
<evidence type="ECO:0000313" key="11">
    <source>
        <dbReference type="Proteomes" id="UP000075886"/>
    </source>
</evidence>
<dbReference type="VEuPathDB" id="VectorBase:AFAF005263"/>
<dbReference type="CDD" id="cd17956">
    <property type="entry name" value="DEADc_DDX51"/>
    <property type="match status" value="1"/>
</dbReference>
<evidence type="ECO:0000256" key="2">
    <source>
        <dbReference type="ARBA" id="ARBA00022801"/>
    </source>
</evidence>
<dbReference type="InterPro" id="IPR027417">
    <property type="entry name" value="P-loop_NTPase"/>
</dbReference>
<dbReference type="SMART" id="SM00487">
    <property type="entry name" value="DEXDc"/>
    <property type="match status" value="1"/>
</dbReference>
<dbReference type="PROSITE" id="PS00039">
    <property type="entry name" value="DEAD_ATP_HELICASE"/>
    <property type="match status" value="1"/>
</dbReference>
<dbReference type="EMBL" id="AXCN02000558">
    <property type="status" value="NOT_ANNOTATED_CDS"/>
    <property type="molecule type" value="Genomic_DNA"/>
</dbReference>
<feature type="region of interest" description="Disordered" evidence="7">
    <location>
        <begin position="696"/>
        <end position="798"/>
    </location>
</feature>
<dbReference type="Pfam" id="PF00271">
    <property type="entry name" value="Helicase_C"/>
    <property type="match status" value="1"/>
</dbReference>
<dbReference type="Pfam" id="PF00270">
    <property type="entry name" value="DEAD"/>
    <property type="match status" value="1"/>
</dbReference>
<dbReference type="GO" id="GO:0003724">
    <property type="term" value="F:RNA helicase activity"/>
    <property type="evidence" value="ECO:0007669"/>
    <property type="project" value="UniProtKB-EC"/>
</dbReference>
<dbReference type="CDD" id="cd18787">
    <property type="entry name" value="SF2_C_DEAD"/>
    <property type="match status" value="1"/>
</dbReference>